<dbReference type="InterPro" id="IPR006634">
    <property type="entry name" value="TLC-dom"/>
</dbReference>
<feature type="transmembrane region" description="Helical" evidence="7">
    <location>
        <begin position="350"/>
        <end position="373"/>
    </location>
</feature>
<accession>A0A2C5ZJ48</accession>
<organism evidence="9 10">
    <name type="scientific">Ophiocordyceps camponoti-rufipedis</name>
    <dbReference type="NCBI Taxonomy" id="2004952"/>
    <lineage>
        <taxon>Eukaryota</taxon>
        <taxon>Fungi</taxon>
        <taxon>Dikarya</taxon>
        <taxon>Ascomycota</taxon>
        <taxon>Pezizomycotina</taxon>
        <taxon>Sordariomycetes</taxon>
        <taxon>Hypocreomycetidae</taxon>
        <taxon>Hypocreales</taxon>
        <taxon>Ophiocordycipitaceae</taxon>
        <taxon>Ophiocordyceps</taxon>
    </lineage>
</organism>
<proteinExistence type="inferred from homology"/>
<dbReference type="GO" id="GO:0050291">
    <property type="term" value="F:sphingosine N-acyltransferase activity"/>
    <property type="evidence" value="ECO:0007669"/>
    <property type="project" value="InterPro"/>
</dbReference>
<evidence type="ECO:0000313" key="9">
    <source>
        <dbReference type="EMBL" id="PHH79830.1"/>
    </source>
</evidence>
<keyword evidence="5 6" id="KW-0472">Membrane</keyword>
<evidence type="ECO:0000259" key="8">
    <source>
        <dbReference type="PROSITE" id="PS50922"/>
    </source>
</evidence>
<feature type="transmembrane region" description="Helical" evidence="7">
    <location>
        <begin position="190"/>
        <end position="208"/>
    </location>
</feature>
<comment type="caution">
    <text evidence="9">The sequence shown here is derived from an EMBL/GenBank/DDBJ whole genome shotgun (WGS) entry which is preliminary data.</text>
</comment>
<feature type="transmembrane region" description="Helical" evidence="7">
    <location>
        <begin position="54"/>
        <end position="72"/>
    </location>
</feature>
<evidence type="ECO:0000256" key="2">
    <source>
        <dbReference type="ARBA" id="ARBA00009808"/>
    </source>
</evidence>
<keyword evidence="3 6" id="KW-0812">Transmembrane</keyword>
<comment type="subcellular location">
    <subcellularLocation>
        <location evidence="1">Membrane</location>
        <topology evidence="1">Multi-pass membrane protein</topology>
    </subcellularLocation>
</comment>
<dbReference type="Proteomes" id="UP000226431">
    <property type="component" value="Unassembled WGS sequence"/>
</dbReference>
<evidence type="ECO:0000256" key="7">
    <source>
        <dbReference type="SAM" id="Phobius"/>
    </source>
</evidence>
<evidence type="ECO:0000256" key="1">
    <source>
        <dbReference type="ARBA" id="ARBA00004141"/>
    </source>
</evidence>
<evidence type="ECO:0000256" key="3">
    <source>
        <dbReference type="ARBA" id="ARBA00022692"/>
    </source>
</evidence>
<reference evidence="9 10" key="1">
    <citation type="submission" date="2017-06" db="EMBL/GenBank/DDBJ databases">
        <title>Ant-infecting Ophiocordyceps genomes reveal a high diversity of potential behavioral manipulation genes and a possible major role for enterotoxins.</title>
        <authorList>
            <person name="De Bekker C."/>
            <person name="Evans H.C."/>
            <person name="Brachmann A."/>
            <person name="Hughes D.P."/>
        </authorList>
    </citation>
    <scope>NUCLEOTIDE SEQUENCE [LARGE SCALE GENOMIC DNA]</scope>
    <source>
        <strain evidence="9 10">Map16</strain>
    </source>
</reference>
<name>A0A2C5ZJ48_9HYPO</name>
<dbReference type="GO" id="GO:0046513">
    <property type="term" value="P:ceramide biosynthetic process"/>
    <property type="evidence" value="ECO:0007669"/>
    <property type="project" value="InterPro"/>
</dbReference>
<evidence type="ECO:0000256" key="5">
    <source>
        <dbReference type="ARBA" id="ARBA00023136"/>
    </source>
</evidence>
<evidence type="ECO:0000256" key="4">
    <source>
        <dbReference type="ARBA" id="ARBA00022989"/>
    </source>
</evidence>
<dbReference type="AlphaFoldDB" id="A0A2C5ZJ48"/>
<dbReference type="PANTHER" id="PTHR12560:SF0">
    <property type="entry name" value="LD18904P"/>
    <property type="match status" value="1"/>
</dbReference>
<dbReference type="OrthoDB" id="537032at2759"/>
<keyword evidence="10" id="KW-1185">Reference proteome</keyword>
<feature type="transmembrane region" description="Helical" evidence="7">
    <location>
        <begin position="146"/>
        <end position="170"/>
    </location>
</feature>
<keyword evidence="4 7" id="KW-1133">Transmembrane helix</keyword>
<feature type="domain" description="TLC" evidence="8">
    <location>
        <begin position="137"/>
        <end position="377"/>
    </location>
</feature>
<gene>
    <name evidence="9" type="ORF">CDD80_3691</name>
</gene>
<dbReference type="GO" id="GO:0016020">
    <property type="term" value="C:membrane"/>
    <property type="evidence" value="ECO:0007669"/>
    <property type="project" value="UniProtKB-SubCell"/>
</dbReference>
<dbReference type="PANTHER" id="PTHR12560">
    <property type="entry name" value="LONGEVITY ASSURANCE FACTOR 1 LAG1"/>
    <property type="match status" value="1"/>
</dbReference>
<evidence type="ECO:0000313" key="10">
    <source>
        <dbReference type="Proteomes" id="UP000226431"/>
    </source>
</evidence>
<comment type="similarity">
    <text evidence="2">Belongs to the sphingosine N-acyltransferase family.</text>
</comment>
<sequence length="458" mass="53206">MTDPESSSVPLPPRNMNGPLYMQKSGSSVVLVRRLRRKDDGPWRQLTRWLIENQIGLSFNLLALLFLAHTFIPKARAHTRRFFHLSYYDNDAAEYGVGFDDVYVILFCIVLFTGLRAVTMEYVLAPFARLQGLTKRKALTRFSEQAWLFLYYSVFWSIGMYIYTTSPYFLNLRELWTNWPSRLIGGLQKGYILAQLAFWLQQIIVINIEDRRKDHWQMISHHIVTTMLIYSCYCYHQTRVGNLILVIMDVVDLFFPVAKCLKYTGHRKLCDFTFGVFMISWFVARHIFYMMVCWSIYAHSPDAMPYSCWYGKGDKLTGPDPTPVGFSYLLEPFFNASGRVCFNHTIKWCFLAPLLFLQSITIIWFIMIIRVAVKVIRGDGAEDTRSDDEGYVEDEDDEFVYEEARPLEEEVGVEALDLKGWERRTGVRRQASSSGVSLPGHSDRKELLGRIGCEKQVD</sequence>
<dbReference type="Pfam" id="PF03798">
    <property type="entry name" value="TRAM_LAG1_CLN8"/>
    <property type="match status" value="1"/>
</dbReference>
<evidence type="ECO:0000256" key="6">
    <source>
        <dbReference type="PROSITE-ProRule" id="PRU00205"/>
    </source>
</evidence>
<feature type="transmembrane region" description="Helical" evidence="7">
    <location>
        <begin position="272"/>
        <end position="297"/>
    </location>
</feature>
<dbReference type="PROSITE" id="PS50922">
    <property type="entry name" value="TLC"/>
    <property type="match status" value="1"/>
</dbReference>
<dbReference type="SMART" id="SM00724">
    <property type="entry name" value="TLC"/>
    <property type="match status" value="1"/>
</dbReference>
<dbReference type="InterPro" id="IPR016439">
    <property type="entry name" value="Lag1/Lac1-like"/>
</dbReference>
<protein>
    <recommendedName>
        <fullName evidence="8">TLC domain-containing protein</fullName>
    </recommendedName>
</protein>
<feature type="transmembrane region" description="Helical" evidence="7">
    <location>
        <begin position="102"/>
        <end position="125"/>
    </location>
</feature>
<dbReference type="EMBL" id="NJES01000033">
    <property type="protein sequence ID" value="PHH79830.1"/>
    <property type="molecule type" value="Genomic_DNA"/>
</dbReference>
<dbReference type="STRING" id="2004952.A0A2C5ZJ48"/>